<evidence type="ECO:0000313" key="2">
    <source>
        <dbReference type="EMBL" id="AEF39262.1"/>
    </source>
</evidence>
<dbReference type="KEGG" id="asd:AS9A_0810"/>
<reference evidence="2 3" key="1">
    <citation type="journal article" date="2011" name="J. Bacteriol.">
        <title>Complete genome sequence of Amycolicicoccus subflavus DQS3-9A1T, an actinomycete isolated from crude oil-polluted soil.</title>
        <authorList>
            <person name="Cai M."/>
            <person name="Chen W.M."/>
            <person name="Nie Y."/>
            <person name="Chi C.Q."/>
            <person name="Wang Y.N."/>
            <person name="Tang Y.Q."/>
            <person name="Li G.Y."/>
            <person name="Wu X.L."/>
        </authorList>
    </citation>
    <scope>NUCLEOTIDE SEQUENCE [LARGE SCALE GENOMIC DNA]</scope>
    <source>
        <strain evidence="3">DSM 45089 / DQS3-9A1</strain>
    </source>
</reference>
<dbReference type="EMBL" id="CP002786">
    <property type="protein sequence ID" value="AEF39262.1"/>
    <property type="molecule type" value="Genomic_DNA"/>
</dbReference>
<proteinExistence type="predicted"/>
<organism evidence="2 3">
    <name type="scientific">Hoyosella subflava (strain DSM 45089 / JCM 17490 / NBRC 109087 / DQS3-9A1)</name>
    <name type="common">Amycolicicoccus subflavus</name>
    <dbReference type="NCBI Taxonomy" id="443218"/>
    <lineage>
        <taxon>Bacteria</taxon>
        <taxon>Bacillati</taxon>
        <taxon>Actinomycetota</taxon>
        <taxon>Actinomycetes</taxon>
        <taxon>Mycobacteriales</taxon>
        <taxon>Hoyosellaceae</taxon>
        <taxon>Hoyosella</taxon>
    </lineage>
</organism>
<feature type="compositionally biased region" description="Basic and acidic residues" evidence="1">
    <location>
        <begin position="17"/>
        <end position="38"/>
    </location>
</feature>
<dbReference type="AlphaFoldDB" id="F6EM56"/>
<evidence type="ECO:0000313" key="3">
    <source>
        <dbReference type="Proteomes" id="UP000009235"/>
    </source>
</evidence>
<sequence length="38" mass="4459">MTCGDRRVNPALNNADILRDDHHKQFRKQEVNHGKTRS</sequence>
<gene>
    <name evidence="2" type="ordered locus">AS9A_0810</name>
</gene>
<dbReference type="HOGENOM" id="CLU_3323717_0_0_11"/>
<evidence type="ECO:0000256" key="1">
    <source>
        <dbReference type="SAM" id="MobiDB-lite"/>
    </source>
</evidence>
<keyword evidence="3" id="KW-1185">Reference proteome</keyword>
<accession>F6EM56</accession>
<name>F6EM56_HOYSD</name>
<protein>
    <submittedName>
        <fullName evidence="2">Uncharacterized protein</fullName>
    </submittedName>
</protein>
<dbReference type="Proteomes" id="UP000009235">
    <property type="component" value="Chromosome"/>
</dbReference>
<feature type="region of interest" description="Disordered" evidence="1">
    <location>
        <begin position="1"/>
        <end position="38"/>
    </location>
</feature>
<dbReference type="STRING" id="443218.AS9A_0810"/>